<reference evidence="2" key="2">
    <citation type="submission" date="2023-05" db="EMBL/GenBank/DDBJ databases">
        <authorList>
            <consortium name="Lawrence Berkeley National Laboratory"/>
            <person name="Steindorff A."/>
            <person name="Hensen N."/>
            <person name="Bonometti L."/>
            <person name="Westerberg I."/>
            <person name="Brannstrom I.O."/>
            <person name="Guillou S."/>
            <person name="Cros-Aarteil S."/>
            <person name="Calhoun S."/>
            <person name="Haridas S."/>
            <person name="Kuo A."/>
            <person name="Mondo S."/>
            <person name="Pangilinan J."/>
            <person name="Riley R."/>
            <person name="Labutti K."/>
            <person name="Andreopoulos B."/>
            <person name="Lipzen A."/>
            <person name="Chen C."/>
            <person name="Yanf M."/>
            <person name="Daum C."/>
            <person name="Ng V."/>
            <person name="Clum A."/>
            <person name="Ohm R."/>
            <person name="Martin F."/>
            <person name="Silar P."/>
            <person name="Natvig D."/>
            <person name="Lalanne C."/>
            <person name="Gautier V."/>
            <person name="Ament-Velasquez S.L."/>
            <person name="Kruys A."/>
            <person name="Hutchinson M.I."/>
            <person name="Powell A.J."/>
            <person name="Barry K."/>
            <person name="Miller A.N."/>
            <person name="Grigoriev I.V."/>
            <person name="Debuchy R."/>
            <person name="Gladieux P."/>
            <person name="Thoren M.H."/>
            <person name="Johannesson H."/>
        </authorList>
    </citation>
    <scope>NUCLEOTIDE SEQUENCE</scope>
    <source>
        <strain evidence="2">PSN293</strain>
    </source>
</reference>
<evidence type="ECO:0000313" key="3">
    <source>
        <dbReference type="Proteomes" id="UP001301769"/>
    </source>
</evidence>
<dbReference type="Proteomes" id="UP001301769">
    <property type="component" value="Unassembled WGS sequence"/>
</dbReference>
<organism evidence="2 3">
    <name type="scientific">Rhypophila decipiens</name>
    <dbReference type="NCBI Taxonomy" id="261697"/>
    <lineage>
        <taxon>Eukaryota</taxon>
        <taxon>Fungi</taxon>
        <taxon>Dikarya</taxon>
        <taxon>Ascomycota</taxon>
        <taxon>Pezizomycotina</taxon>
        <taxon>Sordariomycetes</taxon>
        <taxon>Sordariomycetidae</taxon>
        <taxon>Sordariales</taxon>
        <taxon>Naviculisporaceae</taxon>
        <taxon>Rhypophila</taxon>
    </lineage>
</organism>
<keyword evidence="1" id="KW-0732">Signal</keyword>
<name>A0AAN6YIC3_9PEZI</name>
<comment type="caution">
    <text evidence="2">The sequence shown here is derived from an EMBL/GenBank/DDBJ whole genome shotgun (WGS) entry which is preliminary data.</text>
</comment>
<gene>
    <name evidence="2" type="ORF">QBC37DRAFT_383041</name>
</gene>
<dbReference type="EMBL" id="MU858050">
    <property type="protein sequence ID" value="KAK4219013.1"/>
    <property type="molecule type" value="Genomic_DNA"/>
</dbReference>
<keyword evidence="3" id="KW-1185">Reference proteome</keyword>
<feature type="chain" id="PRO_5042931575" evidence="1">
    <location>
        <begin position="17"/>
        <end position="79"/>
    </location>
</feature>
<proteinExistence type="predicted"/>
<evidence type="ECO:0000313" key="2">
    <source>
        <dbReference type="EMBL" id="KAK4219013.1"/>
    </source>
</evidence>
<accession>A0AAN6YIC3</accession>
<protein>
    <submittedName>
        <fullName evidence="2">Uncharacterized protein</fullName>
    </submittedName>
</protein>
<dbReference type="AlphaFoldDB" id="A0AAN6YIC3"/>
<reference evidence="2" key="1">
    <citation type="journal article" date="2023" name="Mol. Phylogenet. Evol.">
        <title>Genome-scale phylogeny and comparative genomics of the fungal order Sordariales.</title>
        <authorList>
            <person name="Hensen N."/>
            <person name="Bonometti L."/>
            <person name="Westerberg I."/>
            <person name="Brannstrom I.O."/>
            <person name="Guillou S."/>
            <person name="Cros-Aarteil S."/>
            <person name="Calhoun S."/>
            <person name="Haridas S."/>
            <person name="Kuo A."/>
            <person name="Mondo S."/>
            <person name="Pangilinan J."/>
            <person name="Riley R."/>
            <person name="LaButti K."/>
            <person name="Andreopoulos B."/>
            <person name="Lipzen A."/>
            <person name="Chen C."/>
            <person name="Yan M."/>
            <person name="Daum C."/>
            <person name="Ng V."/>
            <person name="Clum A."/>
            <person name="Steindorff A."/>
            <person name="Ohm R.A."/>
            <person name="Martin F."/>
            <person name="Silar P."/>
            <person name="Natvig D.O."/>
            <person name="Lalanne C."/>
            <person name="Gautier V."/>
            <person name="Ament-Velasquez S.L."/>
            <person name="Kruys A."/>
            <person name="Hutchinson M.I."/>
            <person name="Powell A.J."/>
            <person name="Barry K."/>
            <person name="Miller A.N."/>
            <person name="Grigoriev I.V."/>
            <person name="Debuchy R."/>
            <person name="Gladieux P."/>
            <person name="Hiltunen Thoren M."/>
            <person name="Johannesson H."/>
        </authorList>
    </citation>
    <scope>NUCLEOTIDE SEQUENCE</scope>
    <source>
        <strain evidence="2">PSN293</strain>
    </source>
</reference>
<feature type="signal peptide" evidence="1">
    <location>
        <begin position="1"/>
        <end position="16"/>
    </location>
</feature>
<sequence>MKVLAVVLALAATALANPHTPPPAKCTPATYACATNPTTNVPGWKVCDVMGTWIYAGDCPPNTICKFLAINGSPYCIPK</sequence>
<evidence type="ECO:0000256" key="1">
    <source>
        <dbReference type="SAM" id="SignalP"/>
    </source>
</evidence>